<gene>
    <name evidence="1" type="ORF">D3P09_04350</name>
</gene>
<sequence length="73" mass="8290">MENKLLPEEARLELQQLLREAGREGSGLLAYLSDLEAKCKRLEDENRKFRDAAARRASSAASMNSRLKDALRE</sequence>
<keyword evidence="2" id="KW-1185">Reference proteome</keyword>
<comment type="caution">
    <text evidence="1">The sequence shown here is derived from an EMBL/GenBank/DDBJ whole genome shotgun (WGS) entry which is preliminary data.</text>
</comment>
<dbReference type="RefSeq" id="WP_120107510.1">
    <property type="nucleotide sequence ID" value="NZ_QXQB01000001.1"/>
</dbReference>
<reference evidence="1 2" key="1">
    <citation type="submission" date="2018-09" db="EMBL/GenBank/DDBJ databases">
        <title>Paenibacillus aracenensis nov. sp. isolated from a cave in southern Spain.</title>
        <authorList>
            <person name="Jurado V."/>
            <person name="Gutierrez-Patricio S."/>
            <person name="Gonzalez-Pimentel J.L."/>
            <person name="Miller A.Z."/>
            <person name="Laiz L."/>
            <person name="Saiz-Jimenez C."/>
        </authorList>
    </citation>
    <scope>NUCLEOTIDE SEQUENCE [LARGE SCALE GENOMIC DNA]</scope>
    <source>
        <strain evidence="1 2">JCM 19203</strain>
    </source>
</reference>
<organism evidence="1 2">
    <name type="scientific">Paenibacillus pinisoli</name>
    <dbReference type="NCBI Taxonomy" id="1276110"/>
    <lineage>
        <taxon>Bacteria</taxon>
        <taxon>Bacillati</taxon>
        <taxon>Bacillota</taxon>
        <taxon>Bacilli</taxon>
        <taxon>Bacillales</taxon>
        <taxon>Paenibacillaceae</taxon>
        <taxon>Paenibacillus</taxon>
    </lineage>
</organism>
<dbReference type="AlphaFoldDB" id="A0A3A6PJ41"/>
<name>A0A3A6PJ41_9BACL</name>
<dbReference type="Proteomes" id="UP000267798">
    <property type="component" value="Unassembled WGS sequence"/>
</dbReference>
<protein>
    <submittedName>
        <fullName evidence="1">Uncharacterized protein</fullName>
    </submittedName>
</protein>
<dbReference type="EMBL" id="QXQB01000001">
    <property type="protein sequence ID" value="RJX41225.1"/>
    <property type="molecule type" value="Genomic_DNA"/>
</dbReference>
<proteinExistence type="predicted"/>
<evidence type="ECO:0000313" key="2">
    <source>
        <dbReference type="Proteomes" id="UP000267798"/>
    </source>
</evidence>
<evidence type="ECO:0000313" key="1">
    <source>
        <dbReference type="EMBL" id="RJX41225.1"/>
    </source>
</evidence>
<accession>A0A3A6PJ41</accession>